<accession>S0KSI3</accession>
<dbReference type="Pfam" id="PF00300">
    <property type="entry name" value="His_Phos_1"/>
    <property type="match status" value="1"/>
</dbReference>
<feature type="active site" description="Proton donor/acceptor" evidence="1">
    <location>
        <position position="88"/>
    </location>
</feature>
<evidence type="ECO:0000256" key="1">
    <source>
        <dbReference type="PIRSR" id="PIRSR613078-1"/>
    </source>
</evidence>
<dbReference type="eggNOG" id="COG0406">
    <property type="taxonomic scope" value="Bacteria"/>
</dbReference>
<dbReference type="RefSeq" id="WP_016185575.1">
    <property type="nucleotide sequence ID" value="NZ_ASWO01000005.1"/>
</dbReference>
<evidence type="ECO:0000313" key="4">
    <source>
        <dbReference type="Proteomes" id="UP000015961"/>
    </source>
</evidence>
<dbReference type="PATRIC" id="fig|1140003.3.peg.1081"/>
<dbReference type="GO" id="GO:0016791">
    <property type="term" value="F:phosphatase activity"/>
    <property type="evidence" value="ECO:0007669"/>
    <property type="project" value="TreeGrafter"/>
</dbReference>
<dbReference type="CDD" id="cd07067">
    <property type="entry name" value="HP_PGM_like"/>
    <property type="match status" value="1"/>
</dbReference>
<dbReference type="AlphaFoldDB" id="S0KSI3"/>
<dbReference type="PANTHER" id="PTHR48100">
    <property type="entry name" value="BROAD-SPECIFICITY PHOSPHATASE YOR283W-RELATED"/>
    <property type="match status" value="1"/>
</dbReference>
<feature type="binding site" evidence="2">
    <location>
        <begin position="10"/>
        <end position="17"/>
    </location>
    <ligand>
        <name>substrate</name>
    </ligand>
</feature>
<dbReference type="GO" id="GO:0005737">
    <property type="term" value="C:cytoplasm"/>
    <property type="evidence" value="ECO:0007669"/>
    <property type="project" value="TreeGrafter"/>
</dbReference>
<dbReference type="PANTHER" id="PTHR48100:SF9">
    <property type="entry name" value="PHOSPHOGLYCERATE MUTASE 2 PARALOG"/>
    <property type="match status" value="1"/>
</dbReference>
<feature type="binding site" evidence="2">
    <location>
        <position position="60"/>
    </location>
    <ligand>
        <name>substrate</name>
    </ligand>
</feature>
<reference evidence="3 4" key="1">
    <citation type="submission" date="2013-03" db="EMBL/GenBank/DDBJ databases">
        <title>The Genome Sequence of Enterococcus sulfureus ATCC_49903 (PacBio/Illumina hybrid assembly).</title>
        <authorList>
            <consortium name="The Broad Institute Genomics Platform"/>
            <consortium name="The Broad Institute Genome Sequencing Center for Infectious Disease"/>
            <person name="Earl A."/>
            <person name="Russ C."/>
            <person name="Gilmore M."/>
            <person name="Surin D."/>
            <person name="Walker B."/>
            <person name="Young S."/>
            <person name="Zeng Q."/>
            <person name="Gargeya S."/>
            <person name="Fitzgerald M."/>
            <person name="Haas B."/>
            <person name="Abouelleil A."/>
            <person name="Allen A.W."/>
            <person name="Alvarado L."/>
            <person name="Arachchi H.M."/>
            <person name="Berlin A.M."/>
            <person name="Chapman S.B."/>
            <person name="Gainer-Dewar J."/>
            <person name="Goldberg J."/>
            <person name="Griggs A."/>
            <person name="Gujja S."/>
            <person name="Hansen M."/>
            <person name="Howarth C."/>
            <person name="Imamovic A."/>
            <person name="Ireland A."/>
            <person name="Larimer J."/>
            <person name="McCowan C."/>
            <person name="Murphy C."/>
            <person name="Pearson M."/>
            <person name="Poon T.W."/>
            <person name="Priest M."/>
            <person name="Roberts A."/>
            <person name="Saif S."/>
            <person name="Shea T."/>
            <person name="Sisk P."/>
            <person name="Sykes S."/>
            <person name="Wortman J."/>
            <person name="Nusbaum C."/>
            <person name="Birren B."/>
        </authorList>
    </citation>
    <scope>NUCLEOTIDE SEQUENCE [LARGE SCALE GENOMIC DNA]</scope>
    <source>
        <strain evidence="3 4">ATCC 49903</strain>
    </source>
</reference>
<dbReference type="InterPro" id="IPR029033">
    <property type="entry name" value="His_PPase_superfam"/>
</dbReference>
<evidence type="ECO:0000313" key="3">
    <source>
        <dbReference type="EMBL" id="EOT83830.1"/>
    </source>
</evidence>
<dbReference type="STRING" id="1140003.OMY_01123"/>
<organism evidence="3 4">
    <name type="scientific">Enterococcus sulfureus ATCC 49903</name>
    <dbReference type="NCBI Taxonomy" id="1140003"/>
    <lineage>
        <taxon>Bacteria</taxon>
        <taxon>Bacillati</taxon>
        <taxon>Bacillota</taxon>
        <taxon>Bacilli</taxon>
        <taxon>Lactobacillales</taxon>
        <taxon>Enterococcaceae</taxon>
        <taxon>Enterococcus</taxon>
    </lineage>
</organism>
<dbReference type="Gene3D" id="3.40.50.1240">
    <property type="entry name" value="Phosphoglycerate mutase-like"/>
    <property type="match status" value="1"/>
</dbReference>
<dbReference type="InterPro" id="IPR050275">
    <property type="entry name" value="PGM_Phosphatase"/>
</dbReference>
<gene>
    <name evidence="3" type="ORF">I573_01555</name>
</gene>
<comment type="caution">
    <text evidence="3">The sequence shown here is derived from an EMBL/GenBank/DDBJ whole genome shotgun (WGS) entry which is preliminary data.</text>
</comment>
<evidence type="ECO:0000256" key="2">
    <source>
        <dbReference type="PIRSR" id="PIRSR613078-2"/>
    </source>
</evidence>
<protein>
    <submittedName>
        <fullName evidence="3">Phosphoglycerate mutase</fullName>
    </submittedName>
</protein>
<dbReference type="SMART" id="SM00855">
    <property type="entry name" value="PGAM"/>
    <property type="match status" value="1"/>
</dbReference>
<sequence>MAKTELYVVRHGKTMFNTIQRVQGWCDTPLTKSGVQGIHYLGLGLKETPFVEAVSSDSGRAIETMRLILGEHPEASTIDYRVDPRIREWCFGSLEGGYDAEMWGVIPRILNFPDYDEMIAKKVTFKEICEAIYDVDTANWAETYETLSHRVRTGFEDIAHRVEKKGGGKALVVSHGLTISFLMHLINDENNVRVDIDNGSVTRLSFENGQFTIEDFASTKFIEQGKEISRTLLQS</sequence>
<proteinExistence type="predicted"/>
<keyword evidence="4" id="KW-1185">Reference proteome</keyword>
<dbReference type="InterPro" id="IPR013078">
    <property type="entry name" value="His_Pase_superF_clade-1"/>
</dbReference>
<dbReference type="EMBL" id="ASWO01000005">
    <property type="protein sequence ID" value="EOT83830.1"/>
    <property type="molecule type" value="Genomic_DNA"/>
</dbReference>
<dbReference type="Proteomes" id="UP000015961">
    <property type="component" value="Unassembled WGS sequence"/>
</dbReference>
<dbReference type="OrthoDB" id="4131070at2"/>
<dbReference type="SUPFAM" id="SSF53254">
    <property type="entry name" value="Phosphoglycerate mutase-like"/>
    <property type="match status" value="1"/>
</dbReference>
<feature type="active site" description="Tele-phosphohistidine intermediate" evidence="1">
    <location>
        <position position="11"/>
    </location>
</feature>
<name>S0KSI3_9ENTE</name>